<feature type="domain" description="Aminoglycoside phosphotransferase" evidence="1">
    <location>
        <begin position="102"/>
        <end position="301"/>
    </location>
</feature>
<dbReference type="InterPro" id="IPR002575">
    <property type="entry name" value="Aminoglycoside_PTrfase"/>
</dbReference>
<evidence type="ECO:0000313" key="3">
    <source>
        <dbReference type="Proteomes" id="UP000199034"/>
    </source>
</evidence>
<evidence type="ECO:0000313" key="2">
    <source>
        <dbReference type="EMBL" id="SDD05496.1"/>
    </source>
</evidence>
<keyword evidence="2" id="KW-0808">Transferase</keyword>
<name>A0A1G6RNH7_9ACTN</name>
<evidence type="ECO:0000259" key="1">
    <source>
        <dbReference type="Pfam" id="PF01636"/>
    </source>
</evidence>
<dbReference type="GO" id="GO:0016740">
    <property type="term" value="F:transferase activity"/>
    <property type="evidence" value="ECO:0007669"/>
    <property type="project" value="UniProtKB-KW"/>
</dbReference>
<dbReference type="STRING" id="1045774.SAMN05421872_105328"/>
<sequence>MPDVVALARLGGRVVREASRAALAPTSGLPRRVQEYDAAALTRLLGRRVDAVTVLAGSSGTTDRARLGLRGRAVPPSVFVKATAGEAGTRVFGGLARLGAVEVGFYRDLRPGLPVEAPALVAARQEGRTGRFAVVLEDLAARGARFVDTRTPLTPDRVAAVLRELALLHGRTHGRRTPRWLGTNAGDAFLPLVDATLGRLQQRVLRHDPTLTSAAAEPLLRGYGHWARLLDDGPPSVLHGDPHPGNVYLLDGAAGGERAGLLDWQAVRRGVGLRDASYHLVLALEPDVRRAVERDLLDDYRTALRSAGGPDLSAAETWAGYRRQVAYAYVSTVFTVGLGGLQGADVAAVGLRRALAAVEDLDTAEALRHP</sequence>
<protein>
    <submittedName>
        <fullName evidence="2">Phosphotransferase enzyme family protein</fullName>
    </submittedName>
</protein>
<gene>
    <name evidence="2" type="ORF">SAMN05421872_105328</name>
</gene>
<organism evidence="2 3">
    <name type="scientific">Nocardioides lianchengensis</name>
    <dbReference type="NCBI Taxonomy" id="1045774"/>
    <lineage>
        <taxon>Bacteria</taxon>
        <taxon>Bacillati</taxon>
        <taxon>Actinomycetota</taxon>
        <taxon>Actinomycetes</taxon>
        <taxon>Propionibacteriales</taxon>
        <taxon>Nocardioidaceae</taxon>
        <taxon>Nocardioides</taxon>
    </lineage>
</organism>
<dbReference type="RefSeq" id="WP_170867026.1">
    <property type="nucleotide sequence ID" value="NZ_FMZM01000005.1"/>
</dbReference>
<reference evidence="2 3" key="1">
    <citation type="submission" date="2016-10" db="EMBL/GenBank/DDBJ databases">
        <authorList>
            <person name="de Groot N.N."/>
        </authorList>
    </citation>
    <scope>NUCLEOTIDE SEQUENCE [LARGE SCALE GENOMIC DNA]</scope>
    <source>
        <strain evidence="2 3">CGMCC 4.6858</strain>
    </source>
</reference>
<dbReference type="SUPFAM" id="SSF56112">
    <property type="entry name" value="Protein kinase-like (PK-like)"/>
    <property type="match status" value="1"/>
</dbReference>
<dbReference type="Pfam" id="PF01636">
    <property type="entry name" value="APH"/>
    <property type="match status" value="1"/>
</dbReference>
<keyword evidence="3" id="KW-1185">Reference proteome</keyword>
<dbReference type="EMBL" id="FMZM01000005">
    <property type="protein sequence ID" value="SDD05496.1"/>
    <property type="molecule type" value="Genomic_DNA"/>
</dbReference>
<dbReference type="Gene3D" id="3.90.1200.10">
    <property type="match status" value="1"/>
</dbReference>
<dbReference type="Proteomes" id="UP000199034">
    <property type="component" value="Unassembled WGS sequence"/>
</dbReference>
<dbReference type="AlphaFoldDB" id="A0A1G6RNH7"/>
<proteinExistence type="predicted"/>
<dbReference type="InterPro" id="IPR011009">
    <property type="entry name" value="Kinase-like_dom_sf"/>
</dbReference>
<accession>A0A1G6RNH7</accession>